<dbReference type="PROSITE" id="PS50879">
    <property type="entry name" value="RNASE_H_1"/>
    <property type="match status" value="1"/>
</dbReference>
<comment type="subcellular location">
    <subcellularLocation>
        <location evidence="1">Mitochondrion</location>
    </subcellularLocation>
</comment>
<evidence type="ECO:0000259" key="5">
    <source>
        <dbReference type="PROSITE" id="PS50158"/>
    </source>
</evidence>
<dbReference type="PROSITE" id="PS50878">
    <property type="entry name" value="RT_POL"/>
    <property type="match status" value="1"/>
</dbReference>
<feature type="region of interest" description="Disordered" evidence="4">
    <location>
        <begin position="1"/>
        <end position="28"/>
    </location>
</feature>
<dbReference type="EMBL" id="JADCTT010000003">
    <property type="protein sequence ID" value="KAF9756048.1"/>
    <property type="molecule type" value="Genomic_DNA"/>
</dbReference>
<evidence type="ECO:0000313" key="9">
    <source>
        <dbReference type="Proteomes" id="UP000616885"/>
    </source>
</evidence>
<comment type="caution">
    <text evidence="8">The sequence shown here is derived from an EMBL/GenBank/DDBJ whole genome shotgun (WGS) entry which is preliminary data.</text>
</comment>
<evidence type="ECO:0000256" key="2">
    <source>
        <dbReference type="ARBA" id="ARBA00023128"/>
    </source>
</evidence>
<organism evidence="8 9">
    <name type="scientific">Bionectria ochroleuca</name>
    <name type="common">Gliocladium roseum</name>
    <dbReference type="NCBI Taxonomy" id="29856"/>
    <lineage>
        <taxon>Eukaryota</taxon>
        <taxon>Fungi</taxon>
        <taxon>Dikarya</taxon>
        <taxon>Ascomycota</taxon>
        <taxon>Pezizomycotina</taxon>
        <taxon>Sordariomycetes</taxon>
        <taxon>Hypocreomycetidae</taxon>
        <taxon>Hypocreales</taxon>
        <taxon>Bionectriaceae</taxon>
        <taxon>Clonostachys</taxon>
    </lineage>
</organism>
<dbReference type="Proteomes" id="UP000616885">
    <property type="component" value="Unassembled WGS sequence"/>
</dbReference>
<dbReference type="InterPro" id="IPR036397">
    <property type="entry name" value="RNaseH_sf"/>
</dbReference>
<evidence type="ECO:0000256" key="1">
    <source>
        <dbReference type="ARBA" id="ARBA00004173"/>
    </source>
</evidence>
<dbReference type="SUPFAM" id="SSF56219">
    <property type="entry name" value="DNase I-like"/>
    <property type="match status" value="1"/>
</dbReference>
<keyword evidence="3" id="KW-0863">Zinc-finger</keyword>
<evidence type="ECO:0008006" key="10">
    <source>
        <dbReference type="Google" id="ProtNLM"/>
    </source>
</evidence>
<dbReference type="InterPro" id="IPR001878">
    <property type="entry name" value="Znf_CCHC"/>
</dbReference>
<reference evidence="8" key="1">
    <citation type="submission" date="2020-10" db="EMBL/GenBank/DDBJ databases">
        <title>High-Quality Genome Resource of Clonostachys rosea strain S41 by Oxford Nanopore Long-Read Sequencing.</title>
        <authorList>
            <person name="Wang H."/>
        </authorList>
    </citation>
    <scope>NUCLEOTIDE SEQUENCE</scope>
    <source>
        <strain evidence="8">S41</strain>
    </source>
</reference>
<accession>A0A8H7TTQ7</accession>
<evidence type="ECO:0000256" key="4">
    <source>
        <dbReference type="SAM" id="MobiDB-lite"/>
    </source>
</evidence>
<proteinExistence type="predicted"/>
<dbReference type="GO" id="GO:0004523">
    <property type="term" value="F:RNA-DNA hybrid ribonuclease activity"/>
    <property type="evidence" value="ECO:0007669"/>
    <property type="project" value="InterPro"/>
</dbReference>
<gene>
    <name evidence="8" type="ORF">IM811_011489</name>
</gene>
<dbReference type="GO" id="GO:0003676">
    <property type="term" value="F:nucleic acid binding"/>
    <property type="evidence" value="ECO:0007669"/>
    <property type="project" value="InterPro"/>
</dbReference>
<feature type="region of interest" description="Disordered" evidence="4">
    <location>
        <begin position="1599"/>
        <end position="1623"/>
    </location>
</feature>
<dbReference type="Pfam" id="PF00075">
    <property type="entry name" value="RNase_H"/>
    <property type="match status" value="1"/>
</dbReference>
<keyword evidence="2" id="KW-0496">Mitochondrion</keyword>
<dbReference type="CDD" id="cd01650">
    <property type="entry name" value="RT_nLTR_like"/>
    <property type="match status" value="1"/>
</dbReference>
<evidence type="ECO:0000313" key="8">
    <source>
        <dbReference type="EMBL" id="KAF9756048.1"/>
    </source>
</evidence>
<feature type="domain" description="CCHC-type" evidence="5">
    <location>
        <begin position="218"/>
        <end position="231"/>
    </location>
</feature>
<dbReference type="PANTHER" id="PTHR33481">
    <property type="entry name" value="REVERSE TRANSCRIPTASE"/>
    <property type="match status" value="1"/>
</dbReference>
<feature type="domain" description="RNase H type-1" evidence="7">
    <location>
        <begin position="1465"/>
        <end position="1609"/>
    </location>
</feature>
<dbReference type="PANTHER" id="PTHR33481:SF1">
    <property type="entry name" value="ENDONUCLEASE_EXONUCLEASE_PHOSPHATASE DOMAIN-CONTAINING PROTEIN-RELATED"/>
    <property type="match status" value="1"/>
</dbReference>
<evidence type="ECO:0000256" key="3">
    <source>
        <dbReference type="PROSITE-ProRule" id="PRU00047"/>
    </source>
</evidence>
<dbReference type="Pfam" id="PF14529">
    <property type="entry name" value="Exo_endo_phos_2"/>
    <property type="match status" value="1"/>
</dbReference>
<evidence type="ECO:0000259" key="7">
    <source>
        <dbReference type="PROSITE" id="PS50879"/>
    </source>
</evidence>
<dbReference type="CDD" id="cd09276">
    <property type="entry name" value="Rnase_HI_RT_non_LTR"/>
    <property type="match status" value="1"/>
</dbReference>
<dbReference type="Gene3D" id="3.60.10.10">
    <property type="entry name" value="Endonuclease/exonuclease/phosphatase"/>
    <property type="match status" value="1"/>
</dbReference>
<dbReference type="InterPro" id="IPR043502">
    <property type="entry name" value="DNA/RNA_pol_sf"/>
</dbReference>
<dbReference type="SUPFAM" id="SSF53098">
    <property type="entry name" value="Ribonuclease H-like"/>
    <property type="match status" value="1"/>
</dbReference>
<feature type="domain" description="Reverse transcriptase" evidence="6">
    <location>
        <begin position="1017"/>
        <end position="1300"/>
    </location>
</feature>
<keyword evidence="3" id="KW-0862">Zinc</keyword>
<dbReference type="Gene3D" id="3.30.420.10">
    <property type="entry name" value="Ribonuclease H-like superfamily/Ribonuclease H"/>
    <property type="match status" value="1"/>
</dbReference>
<dbReference type="InterPro" id="IPR036691">
    <property type="entry name" value="Endo/exonu/phosph_ase_sf"/>
</dbReference>
<feature type="region of interest" description="Disordered" evidence="4">
    <location>
        <begin position="299"/>
        <end position="319"/>
    </location>
</feature>
<name>A0A8H7TTQ7_BIOOC</name>
<dbReference type="GO" id="GO:0008270">
    <property type="term" value="F:zinc ion binding"/>
    <property type="evidence" value="ECO:0007669"/>
    <property type="project" value="UniProtKB-KW"/>
</dbReference>
<keyword evidence="3" id="KW-0479">Metal-binding</keyword>
<protein>
    <recommendedName>
        <fullName evidence="10">Reverse transcriptase</fullName>
    </recommendedName>
</protein>
<dbReference type="InterPro" id="IPR012337">
    <property type="entry name" value="RNaseH-like_sf"/>
</dbReference>
<evidence type="ECO:0000259" key="6">
    <source>
        <dbReference type="PROSITE" id="PS50878"/>
    </source>
</evidence>
<dbReference type="Pfam" id="PF00078">
    <property type="entry name" value="RVT_1"/>
    <property type="match status" value="1"/>
</dbReference>
<sequence length="1778" mass="197775">MGPSRGPNQGRAPASPPTPDTVSPTRANSTVTAYKDRVVTVKLRDSGVTERYRARSAAWVRQQVTASIQNNTGTKSVKVVAAYQLKSGDIQIFTSTTAEAAKLKENVGWLGSLGEHAEVIVPTYGVIVHGIPTNSINMKDQKATIEQILADNHTVIPQAKISHVGWLTKEGPLKRASSIVVEFTDPGMANATIYAGMAWEGQIHQCQLYDRACRIKQCFRCYKYGHITTQCNASQVCGYCAEQHETKHCRQKGMEGFTPRCAVCKDNHTAWSNACPARKTESKRIEQAKDARSIYWHVPVRDGPAEPGTRSSRRAGEDCDVREPLAATSIQQPEEVAENTTLDPVMGIGETGIQIFQQQHSSPYTGIGHDNESSISIYPVEGLEGLAMQEADRWLADLDDTNDGNWLDTITGSNQGESGASPLTSVATDPRTAQGALYKPCNCPSHQEIYNDWPTQDAELVIAKCMRTCMYCGKEVNFASDLRKHINHSKVYAEKNLTAFCGAPGKNQTSTQYPKDQDRHTHKQHYRRTILMVGHHELRILQYNVQKSRDVVLASLFKDARVREYDILAIQEPWRNPFITTTYHPLKTDFQLTYFNNAATRVCLYINKRLDPSTWSVSHISKDITHLSLRNPASIETIHILNVYNEPGSQTLSTLAETLSELDPGDEIIVLGDFNLHHPLWSAPHRRTGVGSRAQLLLTIIEDFQLQLLTMPGTPTRRWKSGDSTIDLTFASEDLASRVAHCKIDKRLDCDSDHLPVALVVDWKWHPTSPTRKRQWEKTDILILLRQTVQDQLPQDPDAPQLTDKESIDAFMSIIIGALNAGIEASTPWSNPSPRSITGFDQECKDICSEVQQLRRRWQRTRQDDDYEAYRQARNKKGRIIQKNLRSTHRHRIAEASNSQTGLWSLVKWAKNLHSASSACTPALARPNGELVQRPEEKAELLRQAFFPPPRQADVSDIHGYEYPSPIECPDITTSEVENAVRRAAPNKAPGTDGITNAILHKTLDILLPSLCRLFNACLQVGYCPKHFKDTVTVVLRKPGKDDYSQPKAYRPIALLNTVGKAMDSIIANRLTYLADKYGLLPSRHTGGRKLASTEHAMHFLLQRIHQAWAEGQVASLLLLDVSGAYDNVSRERLLHNLRKRRICPKITAWVGSFLSDRSTTLKLQEYTAPSAPIQTGIPQGSPVSPILYLFYNADLIEICKTEETEAVGYIDDVSILAVGPTAPRNCKTLKGINRKAEGWADKHGSQFAPAKYELVHFTRDPKANSTHALRLPHTTIKASPSCRYIWASRWTPDFDGTITARRWRLEPVYRAMIVPQMLYGCSAWHTPGNGRINRSSELVKAVRRIQRRAAQIITGAFRTTAGDAVDVEACLLPVQQQLEKTALEAAMRVRTTPMYNDMAAEANCSDTEKSPLDHLLGILQRKHGVQLNRLEKRQPHIVPPWWTPPFTCIAPSAELAIKDHDEVETGSICIFTDGSGIDGHVGAAAVTLRSRQMSGISTRRTQYMGSARASTVYAAELKGLVLALHIVLDVQARDMAPGKCVVFSDSQAAIQAIRDPKAPSGQYILAEFVQCLDELRSKGWAIQFRWIPAHVGVPGNEAADKAAKKAAQPPTDAPGPDSPQTSQTLVATTKTAIRKAMKTEWSAAWETAKHGRELFKLGVKPGKDVLSIHCNVHRAISSVITQMRTGKIGLRAYLHSIDKADTDKCDCGYGRQTVRHVLLECRNWTEERQQMWAGKPPCVDIKRILSSSTMAVQAAKMILRTGLLGQFRAVPSTVLTT</sequence>
<dbReference type="InterPro" id="IPR005135">
    <property type="entry name" value="Endo/exonuclease/phosphatase"/>
</dbReference>
<dbReference type="InterPro" id="IPR000477">
    <property type="entry name" value="RT_dom"/>
</dbReference>
<dbReference type="PROSITE" id="PS50158">
    <property type="entry name" value="ZF_CCHC"/>
    <property type="match status" value="1"/>
</dbReference>
<dbReference type="InterPro" id="IPR002156">
    <property type="entry name" value="RNaseH_domain"/>
</dbReference>
<dbReference type="GO" id="GO:0005739">
    <property type="term" value="C:mitochondrion"/>
    <property type="evidence" value="ECO:0007669"/>
    <property type="project" value="UniProtKB-SubCell"/>
</dbReference>
<dbReference type="SUPFAM" id="SSF56672">
    <property type="entry name" value="DNA/RNA polymerases"/>
    <property type="match status" value="1"/>
</dbReference>